<feature type="signal peptide" evidence="1">
    <location>
        <begin position="1"/>
        <end position="20"/>
    </location>
</feature>
<feature type="chain" id="PRO_5034609771" description="Ricin B lectin domain-containing protein" evidence="1">
    <location>
        <begin position="21"/>
        <end position="196"/>
    </location>
</feature>
<keyword evidence="4" id="KW-1185">Reference proteome</keyword>
<evidence type="ECO:0000256" key="1">
    <source>
        <dbReference type="SAM" id="SignalP"/>
    </source>
</evidence>
<dbReference type="EMBL" id="JACAZH010000004">
    <property type="protein sequence ID" value="KAF7369857.1"/>
    <property type="molecule type" value="Genomic_DNA"/>
</dbReference>
<gene>
    <name evidence="3" type="ORF">MSAN_00614700</name>
</gene>
<dbReference type="Proteomes" id="UP000623467">
    <property type="component" value="Unassembled WGS sequence"/>
</dbReference>
<name>A0A8H6Z2X6_9AGAR</name>
<dbReference type="SUPFAM" id="SSF50370">
    <property type="entry name" value="Ricin B-like lectins"/>
    <property type="match status" value="1"/>
</dbReference>
<dbReference type="CDD" id="cd00161">
    <property type="entry name" value="beta-trefoil_Ricin-like"/>
    <property type="match status" value="1"/>
</dbReference>
<reference evidence="3" key="1">
    <citation type="submission" date="2020-05" db="EMBL/GenBank/DDBJ databases">
        <title>Mycena genomes resolve the evolution of fungal bioluminescence.</title>
        <authorList>
            <person name="Tsai I.J."/>
        </authorList>
    </citation>
    <scope>NUCLEOTIDE SEQUENCE</scope>
    <source>
        <strain evidence="3">160909Yilan</strain>
    </source>
</reference>
<comment type="caution">
    <text evidence="3">The sequence shown here is derived from an EMBL/GenBank/DDBJ whole genome shotgun (WGS) entry which is preliminary data.</text>
</comment>
<protein>
    <recommendedName>
        <fullName evidence="2">Ricin B lectin domain-containing protein</fullName>
    </recommendedName>
</protein>
<evidence type="ECO:0000313" key="3">
    <source>
        <dbReference type="EMBL" id="KAF7369857.1"/>
    </source>
</evidence>
<dbReference type="Gene3D" id="2.80.10.50">
    <property type="match status" value="1"/>
</dbReference>
<evidence type="ECO:0000313" key="4">
    <source>
        <dbReference type="Proteomes" id="UP000623467"/>
    </source>
</evidence>
<organism evidence="3 4">
    <name type="scientific">Mycena sanguinolenta</name>
    <dbReference type="NCBI Taxonomy" id="230812"/>
    <lineage>
        <taxon>Eukaryota</taxon>
        <taxon>Fungi</taxon>
        <taxon>Dikarya</taxon>
        <taxon>Basidiomycota</taxon>
        <taxon>Agaricomycotina</taxon>
        <taxon>Agaricomycetes</taxon>
        <taxon>Agaricomycetidae</taxon>
        <taxon>Agaricales</taxon>
        <taxon>Marasmiineae</taxon>
        <taxon>Mycenaceae</taxon>
        <taxon>Mycena</taxon>
    </lineage>
</organism>
<keyword evidence="1" id="KW-0732">Signal</keyword>
<sequence length="196" mass="20775">MFFAPLTAALLASILPFASAIVVPHGFTSVTAADLSSLAATSKFVIASQQFGTELNVAYNATGNGAPVILYTPTTATAINQQWILNNVVGSPTEYTIQSVSSQTFLSFPGDSTSTISYDGQTIIDSTCYPTFTIQQLTPGVNGYRITENTFGGILTAWAQYTEGKSVGMATFQRSADLGSAQVWGDRRCTCVIINL</sequence>
<evidence type="ECO:0000259" key="2">
    <source>
        <dbReference type="Pfam" id="PF14200"/>
    </source>
</evidence>
<dbReference type="AlphaFoldDB" id="A0A8H6Z2X6"/>
<feature type="domain" description="Ricin B lectin" evidence="2">
    <location>
        <begin position="80"/>
        <end position="167"/>
    </location>
</feature>
<dbReference type="InterPro" id="IPR035992">
    <property type="entry name" value="Ricin_B-like_lectins"/>
</dbReference>
<dbReference type="OrthoDB" id="2942844at2759"/>
<proteinExistence type="predicted"/>
<dbReference type="Pfam" id="PF14200">
    <property type="entry name" value="RicinB_lectin_2"/>
    <property type="match status" value="1"/>
</dbReference>
<accession>A0A8H6Z2X6</accession>
<dbReference type="InterPro" id="IPR000772">
    <property type="entry name" value="Ricin_B_lectin"/>
</dbReference>